<protein>
    <submittedName>
        <fullName evidence="1">Uncharacterized protein</fullName>
    </submittedName>
</protein>
<gene>
    <name evidence="1" type="ORF">ONZ43_g2151</name>
</gene>
<comment type="caution">
    <text evidence="1">The sequence shown here is derived from an EMBL/GenBank/DDBJ whole genome shotgun (WGS) entry which is preliminary data.</text>
</comment>
<dbReference type="Proteomes" id="UP001153334">
    <property type="component" value="Unassembled WGS sequence"/>
</dbReference>
<name>A0ACC2J213_9PEZI</name>
<sequence>MTYDLHGQWDYGNVNAFDSCPSGKCIRSHVNLTETRNALSLVTKAGVPNNKIFVGESSYGRSFHMAVDGCWGPNCDFTGSRTVSDAREGRCTKTAGDIANAEIDELIRLGGAEQLHDGGSNTDMLLYKGDAISYMTPTTKDTRRADWKTLNFAGSIDWAVDLQAFGRDDFDGPVVRLPSEVSGENIAWDELDVDLNRLCKFACQYGYCPQDICTTPVIDADQDGIVEVGNDPDNPNWYDTEAARRSGQVYAPGKCSCDNYLLNVIADTIIEALPIIAEIGCYIVMSALKTVLDIGLEFIPGVGKILDSGLDAAAVAAQVASYAYPEEEDPEGAFSWWLSPCGGTDLVPDDIKNVFDILSNIADGVSSFKTPKNIKKGSGRKGDDANPVDRSKPKAGTGKGPNGTGNGNSNGVKKKCRVPPAKSTTRLGPAKNTLREQSCVADKTQKDEMIITSIAYGSRQTQVAKPCSKSWSQACFHYSSAVSRNPSWATLTCPPAAGATAYERPRPAVKTWYNAQHQGGGWKDPANRQQLACDADEYPPAYLLDDTSPAFINSGLNAQGQSIRYLPDGENRGAGSMWKGACFSPHVAALSDSDVRSKRTYAEVSVNVKPEFTISSWGQQGIAAGDPGFALLSFDPWYNGKPHPYDYTKDYEKGANGS</sequence>
<proteinExistence type="predicted"/>
<evidence type="ECO:0000313" key="1">
    <source>
        <dbReference type="EMBL" id="KAJ8121377.1"/>
    </source>
</evidence>
<reference evidence="1" key="1">
    <citation type="submission" date="2022-11" db="EMBL/GenBank/DDBJ databases">
        <title>Genome Sequence of Nemania bipapillata.</title>
        <authorList>
            <person name="Buettner E."/>
        </authorList>
    </citation>
    <scope>NUCLEOTIDE SEQUENCE</scope>
    <source>
        <strain evidence="1">CP14</strain>
    </source>
</reference>
<accession>A0ACC2J213</accession>
<keyword evidence="2" id="KW-1185">Reference proteome</keyword>
<dbReference type="EMBL" id="JAPESX010000424">
    <property type="protein sequence ID" value="KAJ8121377.1"/>
    <property type="molecule type" value="Genomic_DNA"/>
</dbReference>
<evidence type="ECO:0000313" key="2">
    <source>
        <dbReference type="Proteomes" id="UP001153334"/>
    </source>
</evidence>
<organism evidence="1 2">
    <name type="scientific">Nemania bipapillata</name>
    <dbReference type="NCBI Taxonomy" id="110536"/>
    <lineage>
        <taxon>Eukaryota</taxon>
        <taxon>Fungi</taxon>
        <taxon>Dikarya</taxon>
        <taxon>Ascomycota</taxon>
        <taxon>Pezizomycotina</taxon>
        <taxon>Sordariomycetes</taxon>
        <taxon>Xylariomycetidae</taxon>
        <taxon>Xylariales</taxon>
        <taxon>Xylariaceae</taxon>
        <taxon>Nemania</taxon>
    </lineage>
</organism>